<dbReference type="EMBL" id="JAQQBR010001870">
    <property type="protein sequence ID" value="KAK0159503.1"/>
    <property type="molecule type" value="Genomic_DNA"/>
</dbReference>
<sequence length="184" mass="21007">MVTITDLENQLLSATVKIERPDIKEQKERFFVMDRKSSKFSHVRPCRSKKRKYSGNQFTVEEETSFTSASAAKLKHSQDEEVIVNNNYSYCILEFFSVFTTLSTLILCSRCKKDIKFSRTAAPFEINRRIVTAMRLLGVGREGTNIFCNIMDICQGLTIGTYYSCLDNLYTAASAIYDQIISKA</sequence>
<name>A0AA39C7X6_MICHY</name>
<dbReference type="Proteomes" id="UP001168972">
    <property type="component" value="Unassembled WGS sequence"/>
</dbReference>
<comment type="caution">
    <text evidence="1">The sequence shown here is derived from an EMBL/GenBank/DDBJ whole genome shotgun (WGS) entry which is preliminary data.</text>
</comment>
<feature type="non-terminal residue" evidence="1">
    <location>
        <position position="1"/>
    </location>
</feature>
<keyword evidence="2" id="KW-1185">Reference proteome</keyword>
<evidence type="ECO:0000313" key="2">
    <source>
        <dbReference type="Proteomes" id="UP001168972"/>
    </source>
</evidence>
<gene>
    <name evidence="1" type="ORF">PV327_011028</name>
</gene>
<organism evidence="1 2">
    <name type="scientific">Microctonus hyperodae</name>
    <name type="common">Parasitoid wasp</name>
    <dbReference type="NCBI Taxonomy" id="165561"/>
    <lineage>
        <taxon>Eukaryota</taxon>
        <taxon>Metazoa</taxon>
        <taxon>Ecdysozoa</taxon>
        <taxon>Arthropoda</taxon>
        <taxon>Hexapoda</taxon>
        <taxon>Insecta</taxon>
        <taxon>Pterygota</taxon>
        <taxon>Neoptera</taxon>
        <taxon>Endopterygota</taxon>
        <taxon>Hymenoptera</taxon>
        <taxon>Apocrita</taxon>
        <taxon>Ichneumonoidea</taxon>
        <taxon>Braconidae</taxon>
        <taxon>Euphorinae</taxon>
        <taxon>Microctonus</taxon>
    </lineage>
</organism>
<evidence type="ECO:0000313" key="1">
    <source>
        <dbReference type="EMBL" id="KAK0159503.1"/>
    </source>
</evidence>
<proteinExistence type="predicted"/>
<reference evidence="1" key="2">
    <citation type="submission" date="2023-03" db="EMBL/GenBank/DDBJ databases">
        <authorList>
            <person name="Inwood S.N."/>
            <person name="Skelly J.G."/>
            <person name="Guhlin J."/>
            <person name="Harrop T.W.R."/>
            <person name="Goldson S.G."/>
            <person name="Dearden P.K."/>
        </authorList>
    </citation>
    <scope>NUCLEOTIDE SEQUENCE</scope>
    <source>
        <strain evidence="1">Lincoln</strain>
        <tissue evidence="1">Whole body</tissue>
    </source>
</reference>
<protein>
    <submittedName>
        <fullName evidence="1">Uncharacterized protein</fullName>
    </submittedName>
</protein>
<dbReference type="AlphaFoldDB" id="A0AA39C7X6"/>
<reference evidence="1" key="1">
    <citation type="journal article" date="2023" name="bioRxiv">
        <title>Scaffold-level genome assemblies of two parasitoid biocontrol wasps reveal the parthenogenesis mechanism and an associated novel virus.</title>
        <authorList>
            <person name="Inwood S."/>
            <person name="Skelly J."/>
            <person name="Guhlin J."/>
            <person name="Harrop T."/>
            <person name="Goldson S."/>
            <person name="Dearden P."/>
        </authorList>
    </citation>
    <scope>NUCLEOTIDE SEQUENCE</scope>
    <source>
        <strain evidence="1">Lincoln</strain>
        <tissue evidence="1">Whole body</tissue>
    </source>
</reference>
<accession>A0AA39C7X6</accession>